<dbReference type="Pfam" id="PF14559">
    <property type="entry name" value="TPR_19"/>
    <property type="match status" value="1"/>
</dbReference>
<keyword evidence="1" id="KW-0677">Repeat</keyword>
<dbReference type="PROSITE" id="PS50293">
    <property type="entry name" value="TPR_REGION"/>
    <property type="match status" value="2"/>
</dbReference>
<feature type="repeat" description="TPR" evidence="3">
    <location>
        <begin position="571"/>
        <end position="604"/>
    </location>
</feature>
<reference evidence="6 7" key="1">
    <citation type="submission" date="2006-03" db="EMBL/GenBank/DDBJ databases">
        <title>Complete sequence of Rhodopseudomonas palustris BisB5.</title>
        <authorList>
            <consortium name="US DOE Joint Genome Institute"/>
            <person name="Copeland A."/>
            <person name="Lucas S."/>
            <person name="Lapidus A."/>
            <person name="Barry K."/>
            <person name="Detter J.C."/>
            <person name="Glavina del Rio T."/>
            <person name="Hammon N."/>
            <person name="Israni S."/>
            <person name="Dalin E."/>
            <person name="Tice H."/>
            <person name="Pitluck S."/>
            <person name="Chain P."/>
            <person name="Malfatti S."/>
            <person name="Shin M."/>
            <person name="Vergez L."/>
            <person name="Schmutz J."/>
            <person name="Larimer F."/>
            <person name="Land M."/>
            <person name="Hauser L."/>
            <person name="Pelletier D.A."/>
            <person name="Kyrpides N."/>
            <person name="Lykidis A."/>
            <person name="Oda Y."/>
            <person name="Harwood C.S."/>
            <person name="Richardson P."/>
        </authorList>
    </citation>
    <scope>NUCLEOTIDE SEQUENCE [LARGE SCALE GENOMIC DNA]</scope>
    <source>
        <strain evidence="6 7">BisB5</strain>
    </source>
</reference>
<evidence type="ECO:0000313" key="7">
    <source>
        <dbReference type="Proteomes" id="UP000001818"/>
    </source>
</evidence>
<dbReference type="Proteomes" id="UP000001818">
    <property type="component" value="Chromosome"/>
</dbReference>
<dbReference type="InterPro" id="IPR050498">
    <property type="entry name" value="Ycf3"/>
</dbReference>
<dbReference type="KEGG" id="rpd:RPD_2298"/>
<dbReference type="STRING" id="316057.RPD_2298"/>
<dbReference type="PANTHER" id="PTHR44858">
    <property type="entry name" value="TETRATRICOPEPTIDE REPEAT PROTEIN 6"/>
    <property type="match status" value="1"/>
</dbReference>
<dbReference type="InterPro" id="IPR025375">
    <property type="entry name" value="DUF4365"/>
</dbReference>
<keyword evidence="2 3" id="KW-0802">TPR repeat</keyword>
<gene>
    <name evidence="6" type="ordered locus">RPD_2298</name>
</gene>
<feature type="repeat" description="TPR" evidence="3">
    <location>
        <begin position="350"/>
        <end position="383"/>
    </location>
</feature>
<dbReference type="InterPro" id="IPR019734">
    <property type="entry name" value="TPR_rpt"/>
</dbReference>
<dbReference type="BioCyc" id="RPAL316057:RPD_RS11530-MONOMER"/>
<dbReference type="Pfam" id="PF13181">
    <property type="entry name" value="TPR_8"/>
    <property type="match status" value="1"/>
</dbReference>
<accession>Q138F9</accession>
<dbReference type="Gene3D" id="1.25.40.10">
    <property type="entry name" value="Tetratricopeptide repeat domain"/>
    <property type="match status" value="3"/>
</dbReference>
<protein>
    <submittedName>
        <fullName evidence="6">Tetratricopeptide TPR_2</fullName>
    </submittedName>
</protein>
<feature type="repeat" description="TPR" evidence="3">
    <location>
        <begin position="316"/>
        <end position="349"/>
    </location>
</feature>
<dbReference type="InterPro" id="IPR011990">
    <property type="entry name" value="TPR-like_helical_dom_sf"/>
</dbReference>
<dbReference type="Pfam" id="PF00515">
    <property type="entry name" value="TPR_1"/>
    <property type="match status" value="1"/>
</dbReference>
<dbReference type="SUPFAM" id="SSF48452">
    <property type="entry name" value="TPR-like"/>
    <property type="match status" value="1"/>
</dbReference>
<dbReference type="Pfam" id="PF14280">
    <property type="entry name" value="DUF4365"/>
    <property type="match status" value="1"/>
</dbReference>
<feature type="region of interest" description="Disordered" evidence="4">
    <location>
        <begin position="1"/>
        <end position="22"/>
    </location>
</feature>
<evidence type="ECO:0000256" key="4">
    <source>
        <dbReference type="SAM" id="MobiDB-lite"/>
    </source>
</evidence>
<dbReference type="PANTHER" id="PTHR44858:SF1">
    <property type="entry name" value="UDP-N-ACETYLGLUCOSAMINE--PEPTIDE N-ACETYLGLUCOSAMINYLTRANSFERASE SPINDLY-RELATED"/>
    <property type="match status" value="1"/>
</dbReference>
<evidence type="ECO:0000256" key="3">
    <source>
        <dbReference type="PROSITE-ProRule" id="PRU00339"/>
    </source>
</evidence>
<dbReference type="PROSITE" id="PS50005">
    <property type="entry name" value="TPR"/>
    <property type="match status" value="3"/>
</dbReference>
<evidence type="ECO:0000313" key="6">
    <source>
        <dbReference type="EMBL" id="ABE39530.1"/>
    </source>
</evidence>
<evidence type="ECO:0000256" key="2">
    <source>
        <dbReference type="ARBA" id="ARBA00022803"/>
    </source>
</evidence>
<evidence type="ECO:0000256" key="1">
    <source>
        <dbReference type="ARBA" id="ARBA00022737"/>
    </source>
</evidence>
<dbReference type="AlphaFoldDB" id="Q138F9"/>
<proteinExistence type="predicted"/>
<dbReference type="HOGENOM" id="CLU_027786_0_0_5"/>
<name>Q138F9_RHOPS</name>
<evidence type="ECO:0000259" key="5">
    <source>
        <dbReference type="Pfam" id="PF14280"/>
    </source>
</evidence>
<feature type="domain" description="DUF4365" evidence="5">
    <location>
        <begin position="21"/>
        <end position="156"/>
    </location>
</feature>
<dbReference type="EMBL" id="CP000283">
    <property type="protein sequence ID" value="ABE39530.1"/>
    <property type="molecule type" value="Genomic_DNA"/>
</dbReference>
<dbReference type="SMART" id="SM00028">
    <property type="entry name" value="TPR"/>
    <property type="match status" value="6"/>
</dbReference>
<organism evidence="6 7">
    <name type="scientific">Rhodopseudomonas palustris (strain BisB5)</name>
    <dbReference type="NCBI Taxonomy" id="316057"/>
    <lineage>
        <taxon>Bacteria</taxon>
        <taxon>Pseudomonadati</taxon>
        <taxon>Pseudomonadota</taxon>
        <taxon>Alphaproteobacteria</taxon>
        <taxon>Hyphomicrobiales</taxon>
        <taxon>Nitrobacteraceae</taxon>
        <taxon>Rhodopseudomonas</taxon>
    </lineage>
</organism>
<sequence length="664" mass="74216">MADDLDHLDDLPKRDANHVTEEKAETAFQRLLTASGRFILQRADHKDYGTDCEIEVVDQEQATNVRVHVQLKGTERPLNADGSLSIEVSRSNLNYLLMHPHSFYAAYHIPTSSLRICLAETVLRQYEHAGKKWTHQQSLTVNLADDLTIARLDRLAALARSAARAARDRRIEQTRAAPGDVAGLLRRGVPDIHVPDDPAVARHLLAHLYNQDADTVISAAFDRFAAVLGVGNEAMGPAYMAEVNLGMAGLSRSRARIEDAVAHFRDQLDLGRYERGSLQYTIGNALSALGREEDAKAAYEAALADPAFADTPDLASQGHKNLGTSFERLGDEKRAVEHYREALRMNPHLPEAHNALAQFYIRKGEWKDALAHLDQAVFTDPIRAKAAGVAGWRANALFDMGEGSSAFREINSLLVQADWEPWIWPFFARLVASFGRTTTENARQALGFWHRYVGAHPDCSSGRRELLLATLYLRSEGQDVGRTFAEFRGEFDRQIEHVDDRDEAAFLWDRLGHWAQDEANWAEAELCFRKAYDLAGGHYGYCLGAALNFLCRFEESLPILREQAEGIQPDAMSWFQLGAAHGDLGQSAQAIDAYEKALALDPDYDLAMFNLGGAHWNRGEKIEALAFWTTAIDRFPDHELTAKLRRDMPVFFPSERRAIGTESL</sequence>
<dbReference type="eggNOG" id="COG0457">
    <property type="taxonomic scope" value="Bacteria"/>
</dbReference>